<keyword evidence="1" id="KW-0863">Zinc-finger</keyword>
<feature type="domain" description="CCHC-type" evidence="3">
    <location>
        <begin position="55"/>
        <end position="71"/>
    </location>
</feature>
<feature type="region of interest" description="Disordered" evidence="2">
    <location>
        <begin position="1"/>
        <end position="59"/>
    </location>
</feature>
<accession>R7QAL4</accession>
<dbReference type="EMBL" id="HG001718">
    <property type="protein sequence ID" value="CDF35104.1"/>
    <property type="molecule type" value="Genomic_DNA"/>
</dbReference>
<dbReference type="PROSITE" id="PS50158">
    <property type="entry name" value="ZF_CCHC"/>
    <property type="match status" value="2"/>
</dbReference>
<evidence type="ECO:0000313" key="5">
    <source>
        <dbReference type="Proteomes" id="UP000012073"/>
    </source>
</evidence>
<keyword evidence="1" id="KW-0862">Zinc</keyword>
<dbReference type="Gramene" id="CDF35104">
    <property type="protein sequence ID" value="CDF35104"/>
    <property type="gene ID" value="CHC_T00003043001"/>
</dbReference>
<evidence type="ECO:0000256" key="2">
    <source>
        <dbReference type="SAM" id="MobiDB-lite"/>
    </source>
</evidence>
<dbReference type="OrthoDB" id="10580470at2759"/>
<dbReference type="Proteomes" id="UP000012073">
    <property type="component" value="Unassembled WGS sequence"/>
</dbReference>
<feature type="compositionally biased region" description="Pro residues" evidence="2">
    <location>
        <begin position="18"/>
        <end position="28"/>
    </location>
</feature>
<feature type="compositionally biased region" description="Polar residues" evidence="2">
    <location>
        <begin position="36"/>
        <end position="51"/>
    </location>
</feature>
<protein>
    <recommendedName>
        <fullName evidence="3">CCHC-type domain-containing protein</fullName>
    </recommendedName>
</protein>
<proteinExistence type="predicted"/>
<keyword evidence="1" id="KW-0479">Metal-binding</keyword>
<dbReference type="GeneID" id="17322633"/>
<evidence type="ECO:0000259" key="3">
    <source>
        <dbReference type="PROSITE" id="PS50158"/>
    </source>
</evidence>
<evidence type="ECO:0000256" key="1">
    <source>
        <dbReference type="PROSITE-ProRule" id="PRU00047"/>
    </source>
</evidence>
<dbReference type="AlphaFoldDB" id="R7QAL4"/>
<organism evidence="4 5">
    <name type="scientific">Chondrus crispus</name>
    <name type="common">Carrageen Irish moss</name>
    <name type="synonym">Polymorpha crispa</name>
    <dbReference type="NCBI Taxonomy" id="2769"/>
    <lineage>
        <taxon>Eukaryota</taxon>
        <taxon>Rhodophyta</taxon>
        <taxon>Florideophyceae</taxon>
        <taxon>Rhodymeniophycidae</taxon>
        <taxon>Gigartinales</taxon>
        <taxon>Gigartinaceae</taxon>
        <taxon>Chondrus</taxon>
    </lineage>
</organism>
<dbReference type="Gene3D" id="4.10.60.10">
    <property type="entry name" value="Zinc finger, CCHC-type"/>
    <property type="match status" value="1"/>
</dbReference>
<dbReference type="GO" id="GO:0008270">
    <property type="term" value="F:zinc ion binding"/>
    <property type="evidence" value="ECO:0007669"/>
    <property type="project" value="UniProtKB-KW"/>
</dbReference>
<dbReference type="SMART" id="SM00343">
    <property type="entry name" value="ZnF_C2HC"/>
    <property type="match status" value="2"/>
</dbReference>
<keyword evidence="5" id="KW-1185">Reference proteome</keyword>
<dbReference type="GO" id="GO:0003676">
    <property type="term" value="F:nucleic acid binding"/>
    <property type="evidence" value="ECO:0007669"/>
    <property type="project" value="InterPro"/>
</dbReference>
<reference evidence="5" key="1">
    <citation type="journal article" date="2013" name="Proc. Natl. Acad. Sci. U.S.A.">
        <title>Genome structure and metabolic features in the red seaweed Chondrus crispus shed light on evolution of the Archaeplastida.</title>
        <authorList>
            <person name="Collen J."/>
            <person name="Porcel B."/>
            <person name="Carre W."/>
            <person name="Ball S.G."/>
            <person name="Chaparro C."/>
            <person name="Tonon T."/>
            <person name="Barbeyron T."/>
            <person name="Michel G."/>
            <person name="Noel B."/>
            <person name="Valentin K."/>
            <person name="Elias M."/>
            <person name="Artiguenave F."/>
            <person name="Arun A."/>
            <person name="Aury J.M."/>
            <person name="Barbosa-Neto J.F."/>
            <person name="Bothwell J.H."/>
            <person name="Bouget F.Y."/>
            <person name="Brillet L."/>
            <person name="Cabello-Hurtado F."/>
            <person name="Capella-Gutierrez S."/>
            <person name="Charrier B."/>
            <person name="Cladiere L."/>
            <person name="Cock J.M."/>
            <person name="Coelho S.M."/>
            <person name="Colleoni C."/>
            <person name="Czjzek M."/>
            <person name="Da Silva C."/>
            <person name="Delage L."/>
            <person name="Denoeud F."/>
            <person name="Deschamps P."/>
            <person name="Dittami S.M."/>
            <person name="Gabaldon T."/>
            <person name="Gachon C.M."/>
            <person name="Groisillier A."/>
            <person name="Herve C."/>
            <person name="Jabbari K."/>
            <person name="Katinka M."/>
            <person name="Kloareg B."/>
            <person name="Kowalczyk N."/>
            <person name="Labadie K."/>
            <person name="Leblanc C."/>
            <person name="Lopez P.J."/>
            <person name="McLachlan D.H."/>
            <person name="Meslet-Cladiere L."/>
            <person name="Moustafa A."/>
            <person name="Nehr Z."/>
            <person name="Nyvall Collen P."/>
            <person name="Panaud O."/>
            <person name="Partensky F."/>
            <person name="Poulain J."/>
            <person name="Rensing S.A."/>
            <person name="Rousvoal S."/>
            <person name="Samson G."/>
            <person name="Symeonidi A."/>
            <person name="Weissenbach J."/>
            <person name="Zambounis A."/>
            <person name="Wincker P."/>
            <person name="Boyen C."/>
        </authorList>
    </citation>
    <scope>NUCLEOTIDE SEQUENCE [LARGE SCALE GENOMIC DNA]</scope>
    <source>
        <strain evidence="5">cv. Stackhouse</strain>
    </source>
</reference>
<dbReference type="InterPro" id="IPR001878">
    <property type="entry name" value="Znf_CCHC"/>
</dbReference>
<dbReference type="KEGG" id="ccp:CHC_T00003043001"/>
<evidence type="ECO:0000313" key="4">
    <source>
        <dbReference type="EMBL" id="CDF35104.1"/>
    </source>
</evidence>
<feature type="domain" description="CCHC-type" evidence="3">
    <location>
        <begin position="90"/>
        <end position="106"/>
    </location>
</feature>
<dbReference type="RefSeq" id="XP_005714923.1">
    <property type="nucleotide sequence ID" value="XM_005714866.1"/>
</dbReference>
<gene>
    <name evidence="4" type="ORF">CHC_T00003043001</name>
</gene>
<name>R7QAL4_CHOCR</name>
<sequence length="224" mass="24699">MLSPDSRFSAPLHFRTSPPLPLFTPPVTPSCHLRHNGTSSNRRKQSTNTPPSRHRCSRCGHSGHNVRRCPQAAVPETSLARGGGSWFQQRCSSCGKAGHNARACPERLRRECHICRGTAKLPCSKCDGSGFAEGRELMNVEVKKAEVGGRRERKVVWLSPEQKKMADAARSRARFVGVALEREELVGGESVERMRTVKKTVTLENRCARCLGRGFLSCMACSAD</sequence>